<gene>
    <name evidence="2" type="ORF">CWS31_016590</name>
</gene>
<dbReference type="Proteomes" id="UP000815846">
    <property type="component" value="Unassembled WGS sequence"/>
</dbReference>
<dbReference type="InterPro" id="IPR011889">
    <property type="entry name" value="Liste_lipo_26"/>
</dbReference>
<dbReference type="CDD" id="cd00146">
    <property type="entry name" value="PKD"/>
    <property type="match status" value="1"/>
</dbReference>
<protein>
    <submittedName>
        <fullName evidence="2">BspA family leucine-rich repeat surface protein</fullName>
    </submittedName>
</protein>
<reference evidence="2 3" key="1">
    <citation type="submission" date="2019-08" db="EMBL/GenBank/DDBJ databases">
        <title>Microbe sample from Colwellia echini.</title>
        <authorList>
            <person name="Christiansen L."/>
            <person name="Pathiraja D."/>
            <person name="Schultz-Johansen M."/>
            <person name="Choi I.-G."/>
            <person name="Stougaard P."/>
        </authorList>
    </citation>
    <scope>NUCLEOTIDE SEQUENCE [LARGE SCALE GENOMIC DNA]</scope>
    <source>
        <strain evidence="2 3">A3</strain>
    </source>
</reference>
<evidence type="ECO:0000313" key="3">
    <source>
        <dbReference type="Proteomes" id="UP000815846"/>
    </source>
</evidence>
<dbReference type="InterPro" id="IPR005046">
    <property type="entry name" value="DUF285"/>
</dbReference>
<comment type="caution">
    <text evidence="2">The sequence shown here is derived from an EMBL/GenBank/DDBJ whole genome shotgun (WGS) entry which is preliminary data.</text>
</comment>
<feature type="non-terminal residue" evidence="2">
    <location>
        <position position="1"/>
    </location>
</feature>
<dbReference type="EMBL" id="PJAI02000034">
    <property type="protein sequence ID" value="TYK64249.1"/>
    <property type="molecule type" value="Genomic_DNA"/>
</dbReference>
<sequence>TIIITTRSTEYAYNYSVDWGDESDIEENLTADASHTYDDPGTYTVTISGTFPQTYFEYNNSDSAKLVELKQWGDIAWQSMYYAFYQAENMVSTASDRPDIRLVTDMEGVFGDAALFNQDISDWDVSSVTSMNATFLNAKAFNQPVGKWNMSNVTNTRYMFSGTDVFNQPLNDWDMSKVENMEYMFARTKAFNQPLDKWDVSSVTIIRDLFIQSVFNQPIGNWDLSNAEVLYAIFQESAFDQDISAWQISHVTDLRELFRDSALSITHYDVVLNAWSQQDVVDGVLFDADNVQYSSAAQAAHKKLTDDHGWKITDGGCIDCAP</sequence>
<dbReference type="NCBIfam" id="TIGR02167">
    <property type="entry name" value="Liste_lipo_26"/>
    <property type="match status" value="1"/>
</dbReference>
<accession>A0ABY3MSS8</accession>
<name>A0ABY3MSS8_9GAMM</name>
<evidence type="ECO:0000259" key="1">
    <source>
        <dbReference type="PROSITE" id="PS50093"/>
    </source>
</evidence>
<proteinExistence type="predicted"/>
<keyword evidence="3" id="KW-1185">Reference proteome</keyword>
<dbReference type="InterPro" id="IPR035986">
    <property type="entry name" value="PKD_dom_sf"/>
</dbReference>
<dbReference type="Pfam" id="PF03382">
    <property type="entry name" value="DUF285"/>
    <property type="match status" value="1"/>
</dbReference>
<dbReference type="InterPro" id="IPR013783">
    <property type="entry name" value="Ig-like_fold"/>
</dbReference>
<feature type="domain" description="PKD" evidence="1">
    <location>
        <begin position="1"/>
        <end position="50"/>
    </location>
</feature>
<dbReference type="InterPro" id="IPR000601">
    <property type="entry name" value="PKD_dom"/>
</dbReference>
<organism evidence="2 3">
    <name type="scientific">Colwellia echini</name>
    <dbReference type="NCBI Taxonomy" id="1982103"/>
    <lineage>
        <taxon>Bacteria</taxon>
        <taxon>Pseudomonadati</taxon>
        <taxon>Pseudomonadota</taxon>
        <taxon>Gammaproteobacteria</taxon>
        <taxon>Alteromonadales</taxon>
        <taxon>Colwelliaceae</taxon>
        <taxon>Colwellia</taxon>
    </lineage>
</organism>
<dbReference type="PROSITE" id="PS50093">
    <property type="entry name" value="PKD"/>
    <property type="match status" value="1"/>
</dbReference>
<evidence type="ECO:0000313" key="2">
    <source>
        <dbReference type="EMBL" id="TYK64249.1"/>
    </source>
</evidence>
<dbReference type="Gene3D" id="2.60.40.10">
    <property type="entry name" value="Immunoglobulins"/>
    <property type="match status" value="1"/>
</dbReference>
<dbReference type="SUPFAM" id="SSF141571">
    <property type="entry name" value="Pentapeptide repeat-like"/>
    <property type="match status" value="1"/>
</dbReference>
<dbReference type="RefSeq" id="WP_148747782.1">
    <property type="nucleotide sequence ID" value="NZ_PJAI02000034.1"/>
</dbReference>
<dbReference type="SUPFAM" id="SSF49299">
    <property type="entry name" value="PKD domain"/>
    <property type="match status" value="1"/>
</dbReference>